<reference evidence="3" key="1">
    <citation type="submission" date="2020-12" db="UniProtKB">
        <authorList>
            <consortium name="WormBaseParasite"/>
        </authorList>
    </citation>
    <scope>IDENTIFICATION</scope>
    <source>
        <strain evidence="3">MHco3</strain>
    </source>
</reference>
<keyword evidence="2" id="KW-1185">Reference proteome</keyword>
<dbReference type="AlphaFoldDB" id="A0A7I4Z5Y3"/>
<accession>A0A7I4Z5Y3</accession>
<dbReference type="Proteomes" id="UP000025227">
    <property type="component" value="Unplaced"/>
</dbReference>
<evidence type="ECO:0000313" key="2">
    <source>
        <dbReference type="Proteomes" id="UP000025227"/>
    </source>
</evidence>
<dbReference type="WBParaSite" id="HCON_00178660-00001">
    <property type="protein sequence ID" value="HCON_00178660-00001"/>
    <property type="gene ID" value="HCON_00178660"/>
</dbReference>
<name>A0A7I4Z5Y3_HAECO</name>
<sequence>MGSMYRRPDGASQEDQIRRHRAERDEKAPPAAAVFQNGEELFYGTRDNGGVEMHLVMNIDYYDSLTNQMGLVQLKGVTQKQF</sequence>
<protein>
    <submittedName>
        <fullName evidence="3">Lipoprotein</fullName>
    </submittedName>
</protein>
<evidence type="ECO:0000313" key="3">
    <source>
        <dbReference type="WBParaSite" id="HCON_00178660-00001"/>
    </source>
</evidence>
<organism evidence="2 3">
    <name type="scientific">Haemonchus contortus</name>
    <name type="common">Barber pole worm</name>
    <dbReference type="NCBI Taxonomy" id="6289"/>
    <lineage>
        <taxon>Eukaryota</taxon>
        <taxon>Metazoa</taxon>
        <taxon>Ecdysozoa</taxon>
        <taxon>Nematoda</taxon>
        <taxon>Chromadorea</taxon>
        <taxon>Rhabditida</taxon>
        <taxon>Rhabditina</taxon>
        <taxon>Rhabditomorpha</taxon>
        <taxon>Strongyloidea</taxon>
        <taxon>Trichostrongylidae</taxon>
        <taxon>Haemonchus</taxon>
    </lineage>
</organism>
<feature type="region of interest" description="Disordered" evidence="1">
    <location>
        <begin position="1"/>
        <end position="31"/>
    </location>
</feature>
<evidence type="ECO:0000256" key="1">
    <source>
        <dbReference type="SAM" id="MobiDB-lite"/>
    </source>
</evidence>
<proteinExistence type="predicted"/>